<feature type="transmembrane region" description="Helical" evidence="1">
    <location>
        <begin position="40"/>
        <end position="64"/>
    </location>
</feature>
<keyword evidence="3" id="KW-1185">Reference proteome</keyword>
<dbReference type="EMBL" id="JACEIQ010000009">
    <property type="protein sequence ID" value="MBA4494771.1"/>
    <property type="molecule type" value="Genomic_DNA"/>
</dbReference>
<keyword evidence="1" id="KW-0472">Membrane</keyword>
<protein>
    <submittedName>
        <fullName evidence="2">Uncharacterized protein</fullName>
    </submittedName>
</protein>
<dbReference type="AlphaFoldDB" id="A0A7W1WRY9"/>
<dbReference type="Proteomes" id="UP000535491">
    <property type="component" value="Unassembled WGS sequence"/>
</dbReference>
<sequence length="75" mass="8800">MKKLGIFLLLSFLSACVTVGMDLIQGLDVMQAFVRLKNPFWMIGSVEFFIVILFLILPFISLFWPYIKRKWIRAD</sequence>
<gene>
    <name evidence="2" type="ORF">H1191_10685</name>
</gene>
<evidence type="ECO:0000313" key="3">
    <source>
        <dbReference type="Proteomes" id="UP000535491"/>
    </source>
</evidence>
<name>A0A7W1WRY9_9BACL</name>
<keyword evidence="1" id="KW-0812">Transmembrane</keyword>
<comment type="caution">
    <text evidence="2">The sequence shown here is derived from an EMBL/GenBank/DDBJ whole genome shotgun (WGS) entry which is preliminary data.</text>
</comment>
<dbReference type="InterPro" id="IPR058725">
    <property type="entry name" value="YczF"/>
</dbReference>
<dbReference type="Pfam" id="PF26310">
    <property type="entry name" value="YczF"/>
    <property type="match status" value="1"/>
</dbReference>
<accession>A0A7W1WRY9</accession>
<proteinExistence type="predicted"/>
<reference evidence="2 3" key="1">
    <citation type="submission" date="2020-07" db="EMBL/GenBank/DDBJ databases">
        <authorList>
            <person name="Feng H."/>
        </authorList>
    </citation>
    <scope>NUCLEOTIDE SEQUENCE [LARGE SCALE GENOMIC DNA]</scope>
    <source>
        <strain evidence="3">s-10</strain>
    </source>
</reference>
<evidence type="ECO:0000313" key="2">
    <source>
        <dbReference type="EMBL" id="MBA4494771.1"/>
    </source>
</evidence>
<organism evidence="2 3">
    <name type="scientific">Paenactinomyces guangxiensis</name>
    <dbReference type="NCBI Taxonomy" id="1490290"/>
    <lineage>
        <taxon>Bacteria</taxon>
        <taxon>Bacillati</taxon>
        <taxon>Bacillota</taxon>
        <taxon>Bacilli</taxon>
        <taxon>Bacillales</taxon>
        <taxon>Thermoactinomycetaceae</taxon>
        <taxon>Paenactinomyces</taxon>
    </lineage>
</organism>
<dbReference type="PROSITE" id="PS51257">
    <property type="entry name" value="PROKAR_LIPOPROTEIN"/>
    <property type="match status" value="1"/>
</dbReference>
<dbReference type="RefSeq" id="WP_181752004.1">
    <property type="nucleotide sequence ID" value="NZ_JACEIQ010000009.1"/>
</dbReference>
<evidence type="ECO:0000256" key="1">
    <source>
        <dbReference type="SAM" id="Phobius"/>
    </source>
</evidence>
<keyword evidence="1" id="KW-1133">Transmembrane helix</keyword>